<evidence type="ECO:0000313" key="3">
    <source>
        <dbReference type="Proteomes" id="UP000253529"/>
    </source>
</evidence>
<accession>A0A366F3H0</accession>
<evidence type="ECO:0000256" key="1">
    <source>
        <dbReference type="SAM" id="MobiDB-lite"/>
    </source>
</evidence>
<reference evidence="2 3" key="1">
    <citation type="submission" date="2018-06" db="EMBL/GenBank/DDBJ databases">
        <title>Genomic Encyclopedia of Type Strains, Phase IV (KMG-IV): sequencing the most valuable type-strain genomes for metagenomic binning, comparative biology and taxonomic classification.</title>
        <authorList>
            <person name="Goeker M."/>
        </authorList>
    </citation>
    <scope>NUCLEOTIDE SEQUENCE [LARGE SCALE GENOMIC DNA]</scope>
    <source>
        <strain evidence="2 3">DSM 24875</strain>
    </source>
</reference>
<protein>
    <submittedName>
        <fullName evidence="2">Uncharacterized protein</fullName>
    </submittedName>
</protein>
<feature type="region of interest" description="Disordered" evidence="1">
    <location>
        <begin position="145"/>
        <end position="166"/>
    </location>
</feature>
<dbReference type="Proteomes" id="UP000253529">
    <property type="component" value="Unassembled WGS sequence"/>
</dbReference>
<feature type="compositionally biased region" description="Basic residues" evidence="1">
    <location>
        <begin position="82"/>
        <end position="91"/>
    </location>
</feature>
<proteinExistence type="predicted"/>
<evidence type="ECO:0000313" key="2">
    <source>
        <dbReference type="EMBL" id="RBP08530.1"/>
    </source>
</evidence>
<organism evidence="2 3">
    <name type="scientific">Roseiarcus fermentans</name>
    <dbReference type="NCBI Taxonomy" id="1473586"/>
    <lineage>
        <taxon>Bacteria</taxon>
        <taxon>Pseudomonadati</taxon>
        <taxon>Pseudomonadota</taxon>
        <taxon>Alphaproteobacteria</taxon>
        <taxon>Hyphomicrobiales</taxon>
        <taxon>Roseiarcaceae</taxon>
        <taxon>Roseiarcus</taxon>
    </lineage>
</organism>
<dbReference type="EMBL" id="QNRK01000025">
    <property type="protein sequence ID" value="RBP08530.1"/>
    <property type="molecule type" value="Genomic_DNA"/>
</dbReference>
<comment type="caution">
    <text evidence="2">The sequence shown here is derived from an EMBL/GenBank/DDBJ whole genome shotgun (WGS) entry which is preliminary data.</text>
</comment>
<keyword evidence="3" id="KW-1185">Reference proteome</keyword>
<name>A0A366F3H0_9HYPH</name>
<sequence length="166" mass="17463">MSGGGNSGLRVGELGLLVGVSACGGLHRLAGRRFAARDRRWRLLGEFPTERAAIAAIVKANEAAEQLEATRAAAPRQPPKARAGRLKRRPGPVRLRIGDSVRPAGCDYAGEVVHADRRRYLAADLTGRSVGAFTTLRRALEALRNASSPGAVTSTASDAPSPRSST</sequence>
<gene>
    <name evidence="2" type="ORF">DFR50_12511</name>
</gene>
<dbReference type="RefSeq" id="WP_113891112.1">
    <property type="nucleotide sequence ID" value="NZ_QNRK01000025.1"/>
</dbReference>
<feature type="region of interest" description="Disordered" evidence="1">
    <location>
        <begin position="68"/>
        <end position="92"/>
    </location>
</feature>
<dbReference type="AlphaFoldDB" id="A0A366F3H0"/>